<sequence>MGGIPFKSTGCNTCRRRKVKCDEAKPECLRCVKNGHVCTGYERSRVFIHKSSNAMEDGALKFTRRPKALLSDPRTYQVDQVGPGVSQLNTNVEVRSQLFQSFIDGYLPQSQYICDRTGKNILQTLPDLSRSSLLLDKAVVALSTAFLAKQYQDRHLLQNSTKISGNAIQMLNAKQLINCSPPGFGAWIAHVQGSSAIINQCSGQDDETAASRLFRRQLKFVTLCDAIGKRKAPDFYNPSAWQDNSLQDIDSPEPIDELIDRLADCSALMEQVDGFLEKGAEDHDQILYSGRELLFTCFFLEEKLHRICCRTQKELGKPSVSPDNVTCRKDFRSSLFTDLLPKPFQFPSLTCAEAHLIYWTALVLLYPLIDQLLEVLQVSAGHVSLAGCYSPSGEHANSEVTPNPEIIADFTTLAEHYADQVCRSVLYCLQPDLKTLGAQLLLAPLSQSAQFYSVHELAEKYRWCQEVFVLLPQLGLGIGSVSGTMLRRTALNSRVTAQRLSMVEPSSRTVIPNVFASYRTIHRSARLPAITASEARHRPTLRPHQQSAVIRVNGPSPVSKRSIFIQTENTPNPDALKFIPNHRVLPEGFPTSFLEYLSPRSTLAPPHPSPLAANLFNVDGVTSIFFGPEFITVTKASDANWAHIKPEIFSLITQAVTSGEPIVNTVAKSGENAQEGGEEESLSYNEEDDEVVSMIKELLETRIRPAIQEDGGDIELRGFENGIVMLKLRGACRTCDSSTVTLKNGIESMLMHYIEEVQGVEQVMDEEEEISMHEFAKFEEKLRQQKGAAATASTGGKGTLDSAP</sequence>
<dbReference type="InterPro" id="IPR036864">
    <property type="entry name" value="Zn2-C6_fun-type_DNA-bd_sf"/>
</dbReference>
<feature type="region of interest" description="Disordered" evidence="6">
    <location>
        <begin position="668"/>
        <end position="687"/>
    </location>
</feature>
<dbReference type="EMBL" id="JZEE01000373">
    <property type="protein sequence ID" value="KJK65229.1"/>
    <property type="molecule type" value="Genomic_DNA"/>
</dbReference>
<dbReference type="Pfam" id="PF08712">
    <property type="entry name" value="Nfu_N"/>
    <property type="match status" value="1"/>
</dbReference>
<dbReference type="InterPro" id="IPR001138">
    <property type="entry name" value="Zn2Cys6_DnaBD"/>
</dbReference>
<dbReference type="GO" id="GO:0008270">
    <property type="term" value="F:zinc ion binding"/>
    <property type="evidence" value="ECO:0007669"/>
    <property type="project" value="InterPro"/>
</dbReference>
<keyword evidence="2" id="KW-0805">Transcription regulation</keyword>
<dbReference type="GO" id="GO:0009893">
    <property type="term" value="P:positive regulation of metabolic process"/>
    <property type="evidence" value="ECO:0007669"/>
    <property type="project" value="UniProtKB-ARBA"/>
</dbReference>
<keyword evidence="5" id="KW-0539">Nucleus</keyword>
<evidence type="ECO:0000256" key="5">
    <source>
        <dbReference type="ARBA" id="ARBA00023242"/>
    </source>
</evidence>
<dbReference type="SUPFAM" id="SSF117916">
    <property type="entry name" value="Fe-S cluster assembly (FSCA) domain-like"/>
    <property type="match status" value="1"/>
</dbReference>
<dbReference type="FunFam" id="3.30.1370.70:FF:000001">
    <property type="entry name" value="NifU-like protein 4, mitochondrial"/>
    <property type="match status" value="1"/>
</dbReference>
<name>A0A0F0IBU0_ASPPU</name>
<evidence type="ECO:0000256" key="2">
    <source>
        <dbReference type="ARBA" id="ARBA00023015"/>
    </source>
</evidence>
<dbReference type="InterPro" id="IPR036498">
    <property type="entry name" value="Nfu/NifU_N_sf"/>
</dbReference>
<dbReference type="GO" id="GO:0000981">
    <property type="term" value="F:DNA-binding transcription factor activity, RNA polymerase II-specific"/>
    <property type="evidence" value="ECO:0007669"/>
    <property type="project" value="InterPro"/>
</dbReference>
<evidence type="ECO:0000313" key="8">
    <source>
        <dbReference type="EMBL" id="KJK65229.1"/>
    </source>
</evidence>
<dbReference type="Gene3D" id="3.30.300.130">
    <property type="entry name" value="Fe-S cluster assembly (FSCA)"/>
    <property type="match status" value="1"/>
</dbReference>
<feature type="domain" description="Zn(2)-C6 fungal-type" evidence="7">
    <location>
        <begin position="10"/>
        <end position="39"/>
    </location>
</feature>
<dbReference type="GO" id="GO:0016226">
    <property type="term" value="P:iron-sulfur cluster assembly"/>
    <property type="evidence" value="ECO:0007669"/>
    <property type="project" value="InterPro"/>
</dbReference>
<protein>
    <submittedName>
        <fullName evidence="8">Scaffold protein Nfu/NifU N terminal</fullName>
    </submittedName>
</protein>
<dbReference type="PANTHER" id="PTHR11178:SF1">
    <property type="entry name" value="NFU1 IRON-SULFUR CLUSTER SCAFFOLD HOMOLOG, MITOCHONDRIAL"/>
    <property type="match status" value="1"/>
</dbReference>
<dbReference type="SUPFAM" id="SSF57701">
    <property type="entry name" value="Zn2/Cys6 DNA-binding domain"/>
    <property type="match status" value="1"/>
</dbReference>
<dbReference type="InterPro" id="IPR014824">
    <property type="entry name" value="Nfu/NifU_N"/>
</dbReference>
<dbReference type="Pfam" id="PF01106">
    <property type="entry name" value="NifU"/>
    <property type="match status" value="1"/>
</dbReference>
<dbReference type="OrthoDB" id="4491390at2759"/>
<gene>
    <name evidence="8" type="ORF">P875_00010549</name>
</gene>
<dbReference type="PROSITE" id="PS50048">
    <property type="entry name" value="ZN2_CY6_FUNGAL_2"/>
    <property type="match status" value="1"/>
</dbReference>
<dbReference type="SMART" id="SM00066">
    <property type="entry name" value="GAL4"/>
    <property type="match status" value="1"/>
</dbReference>
<dbReference type="AlphaFoldDB" id="A0A0F0IBU0"/>
<keyword evidence="4" id="KW-0804">Transcription</keyword>
<dbReference type="InterPro" id="IPR001075">
    <property type="entry name" value="NIF_FeS_clus_asmbl_NifU_C"/>
</dbReference>
<accession>A0A0F0IBU0</accession>
<evidence type="ECO:0000256" key="4">
    <source>
        <dbReference type="ARBA" id="ARBA00023163"/>
    </source>
</evidence>
<dbReference type="GO" id="GO:0005506">
    <property type="term" value="F:iron ion binding"/>
    <property type="evidence" value="ECO:0007669"/>
    <property type="project" value="InterPro"/>
</dbReference>
<dbReference type="STRING" id="1403190.A0A0F0IBU0"/>
<dbReference type="Gene3D" id="3.30.1370.70">
    <property type="entry name" value="Scaffold protein Nfu/NifU, N-terminal domain"/>
    <property type="match status" value="1"/>
</dbReference>
<dbReference type="InterPro" id="IPR034904">
    <property type="entry name" value="FSCA_dom_sf"/>
</dbReference>
<evidence type="ECO:0000256" key="6">
    <source>
        <dbReference type="SAM" id="MobiDB-lite"/>
    </source>
</evidence>
<evidence type="ECO:0000256" key="3">
    <source>
        <dbReference type="ARBA" id="ARBA00023125"/>
    </source>
</evidence>
<dbReference type="GO" id="GO:0051536">
    <property type="term" value="F:iron-sulfur cluster binding"/>
    <property type="evidence" value="ECO:0007669"/>
    <property type="project" value="InterPro"/>
</dbReference>
<dbReference type="PANTHER" id="PTHR11178">
    <property type="entry name" value="IRON-SULFUR CLUSTER SCAFFOLD PROTEIN NFU-RELATED"/>
    <property type="match status" value="1"/>
</dbReference>
<evidence type="ECO:0000256" key="1">
    <source>
        <dbReference type="ARBA" id="ARBA00006420"/>
    </source>
</evidence>
<comment type="caution">
    <text evidence="8">The sequence shown here is derived from an EMBL/GenBank/DDBJ whole genome shotgun (WGS) entry which is preliminary data.</text>
</comment>
<dbReference type="PROSITE" id="PS00463">
    <property type="entry name" value="ZN2_CY6_FUNGAL_1"/>
    <property type="match status" value="1"/>
</dbReference>
<dbReference type="GO" id="GO:0005739">
    <property type="term" value="C:mitochondrion"/>
    <property type="evidence" value="ECO:0007669"/>
    <property type="project" value="TreeGrafter"/>
</dbReference>
<proteinExistence type="inferred from homology"/>
<feature type="compositionally biased region" description="Acidic residues" evidence="6">
    <location>
        <begin position="676"/>
        <end position="687"/>
    </location>
</feature>
<dbReference type="CDD" id="cd00067">
    <property type="entry name" value="GAL4"/>
    <property type="match status" value="1"/>
</dbReference>
<dbReference type="SMART" id="SM00932">
    <property type="entry name" value="Nfu_N"/>
    <property type="match status" value="1"/>
</dbReference>
<organism evidence="8 9">
    <name type="scientific">Aspergillus parasiticus (strain ATCC 56775 / NRRL 5862 / SRRC 143 / SU-1)</name>
    <dbReference type="NCBI Taxonomy" id="1403190"/>
    <lineage>
        <taxon>Eukaryota</taxon>
        <taxon>Fungi</taxon>
        <taxon>Dikarya</taxon>
        <taxon>Ascomycota</taxon>
        <taxon>Pezizomycotina</taxon>
        <taxon>Eurotiomycetes</taxon>
        <taxon>Eurotiomycetidae</taxon>
        <taxon>Eurotiales</taxon>
        <taxon>Aspergillaceae</taxon>
        <taxon>Aspergillus</taxon>
        <taxon>Aspergillus subgen. Circumdati</taxon>
    </lineage>
</organism>
<dbReference type="FunFam" id="3.30.300.130:FF:000001">
    <property type="entry name" value="NFU1 iron-sulfur cluster scaffold"/>
    <property type="match status" value="1"/>
</dbReference>
<evidence type="ECO:0000313" key="9">
    <source>
        <dbReference type="Proteomes" id="UP000033540"/>
    </source>
</evidence>
<comment type="similarity">
    <text evidence="1">Belongs to the NifU family.</text>
</comment>
<keyword evidence="3" id="KW-0238">DNA-binding</keyword>
<dbReference type="GO" id="GO:0003677">
    <property type="term" value="F:DNA binding"/>
    <property type="evidence" value="ECO:0007669"/>
    <property type="project" value="UniProtKB-KW"/>
</dbReference>
<dbReference type="Gene3D" id="4.10.240.10">
    <property type="entry name" value="Zn(2)-C6 fungal-type DNA-binding domain"/>
    <property type="match status" value="1"/>
</dbReference>
<dbReference type="Proteomes" id="UP000033540">
    <property type="component" value="Unassembled WGS sequence"/>
</dbReference>
<reference evidence="8 9" key="1">
    <citation type="submission" date="2015-02" db="EMBL/GenBank/DDBJ databases">
        <title>Draft genome sequence of Aspergillus parasiticus SU-1.</title>
        <authorList>
            <person name="Yu J."/>
            <person name="Fedorova N."/>
            <person name="Yin Y."/>
            <person name="Losada L."/>
            <person name="Zafar N."/>
            <person name="Taujale R."/>
            <person name="Ehrlich K.C."/>
            <person name="Bhatnagar D."/>
            <person name="Cleveland T.E."/>
            <person name="Bennett J.W."/>
            <person name="Nierman W.C."/>
        </authorList>
    </citation>
    <scope>NUCLEOTIDE SEQUENCE [LARGE SCALE GENOMIC DNA]</scope>
    <source>
        <strain evidence="9">ATCC 56775 / NRRL 5862 / SRRC 143 / SU-1</strain>
    </source>
</reference>
<dbReference type="SUPFAM" id="SSF110836">
    <property type="entry name" value="Hypothetical protein SAV1430"/>
    <property type="match status" value="1"/>
</dbReference>
<evidence type="ECO:0000259" key="7">
    <source>
        <dbReference type="PROSITE" id="PS50048"/>
    </source>
</evidence>
<dbReference type="Pfam" id="PF00172">
    <property type="entry name" value="Zn_clus"/>
    <property type="match status" value="1"/>
</dbReference>